<dbReference type="RefSeq" id="WP_092362585.1">
    <property type="nucleotide sequence ID" value="NZ_FOIM01000007.1"/>
</dbReference>
<feature type="domain" description="Aldehyde oxidase/xanthine dehydrogenase a/b hammerhead" evidence="3">
    <location>
        <begin position="17"/>
        <end position="133"/>
    </location>
</feature>
<dbReference type="GO" id="GO:0005506">
    <property type="term" value="F:iron ion binding"/>
    <property type="evidence" value="ECO:0007669"/>
    <property type="project" value="InterPro"/>
</dbReference>
<gene>
    <name evidence="4" type="ORF">SAMN05216313_107119</name>
</gene>
<dbReference type="Gene3D" id="3.90.1170.50">
    <property type="entry name" value="Aldehyde oxidase/xanthine dehydrogenase, a/b hammerhead"/>
    <property type="match status" value="1"/>
</dbReference>
<dbReference type="GO" id="GO:0004854">
    <property type="term" value="F:xanthine dehydrogenase activity"/>
    <property type="evidence" value="ECO:0007669"/>
    <property type="project" value="InterPro"/>
</dbReference>
<dbReference type="EMBL" id="FOIM01000007">
    <property type="protein sequence ID" value="SET50597.1"/>
    <property type="molecule type" value="Genomic_DNA"/>
</dbReference>
<dbReference type="PANTHER" id="PTHR11908">
    <property type="entry name" value="XANTHINE DEHYDROGENASE"/>
    <property type="match status" value="1"/>
</dbReference>
<dbReference type="Proteomes" id="UP000198508">
    <property type="component" value="Unassembled WGS sequence"/>
</dbReference>
<evidence type="ECO:0000259" key="3">
    <source>
        <dbReference type="SMART" id="SM01008"/>
    </source>
</evidence>
<evidence type="ECO:0000256" key="2">
    <source>
        <dbReference type="ARBA" id="ARBA00023002"/>
    </source>
</evidence>
<dbReference type="InterPro" id="IPR050028">
    <property type="entry name" value="XdhA_XDHase"/>
</dbReference>
<dbReference type="NCBIfam" id="NF043082">
    <property type="entry name" value="XdhA_XDHase"/>
    <property type="match status" value="1"/>
</dbReference>
<keyword evidence="1" id="KW-0500">Molybdenum</keyword>
<dbReference type="Pfam" id="PF20256">
    <property type="entry name" value="MoCoBD_2"/>
    <property type="match status" value="1"/>
</dbReference>
<evidence type="ECO:0000313" key="5">
    <source>
        <dbReference type="Proteomes" id="UP000198508"/>
    </source>
</evidence>
<name>A0A1I0EYK5_9FIRM</name>
<accession>A0A1I0EYK5</accession>
<dbReference type="PANTHER" id="PTHR11908:SF132">
    <property type="entry name" value="ALDEHYDE OXIDASE 1-RELATED"/>
    <property type="match status" value="1"/>
</dbReference>
<dbReference type="InterPro" id="IPR008274">
    <property type="entry name" value="AldOxase/xan_DH_MoCoBD1"/>
</dbReference>
<dbReference type="AlphaFoldDB" id="A0A1I0EYK5"/>
<dbReference type="NCBIfam" id="NF007426">
    <property type="entry name" value="PRK09970.1"/>
    <property type="match status" value="1"/>
</dbReference>
<organism evidence="4 5">
    <name type="scientific">Enterocloster lavalensis</name>
    <dbReference type="NCBI Taxonomy" id="460384"/>
    <lineage>
        <taxon>Bacteria</taxon>
        <taxon>Bacillati</taxon>
        <taxon>Bacillota</taxon>
        <taxon>Clostridia</taxon>
        <taxon>Lachnospirales</taxon>
        <taxon>Lachnospiraceae</taxon>
        <taxon>Enterocloster</taxon>
    </lineage>
</organism>
<dbReference type="InterPro" id="IPR046867">
    <property type="entry name" value="AldOxase/xan_DH_MoCoBD2"/>
</dbReference>
<dbReference type="Pfam" id="PF01315">
    <property type="entry name" value="Ald_Xan_dh_C"/>
    <property type="match status" value="1"/>
</dbReference>
<protein>
    <submittedName>
        <fullName evidence="4">Xanthine dehydrogenase molybdenum-binding subunit</fullName>
    </submittedName>
</protein>
<sequence length="762" mass="82756">MAVGKSIIRVDACEKVTGGAQYTADLEPKGALVAKVVRSTIANGVVKGFDLEAALAVPGVVKIVTCFDVPDYQFPTAGHPWSVETAHQDIADRKLLNTRVRVYGDDIAAVVAEDEIAAARAARLVMVEYEEYPPLLTPEEALAEGAAQLHDEKPGNLIAHSGFKLGELSYEEAAEEEGLVVIDKKYGTQSVQHCHIETPVSFAYMEKGRIVVTTSTQIPHIVRRVISQALGVPMGMIRVIKPYIGGGFGNKQDVLYEPLNAYLCTLVGGRCVKMEISREETLACTRVRHAMDLHVKAAARKDGTLVARKLTAYSNQGGYASHAHAIVANTSNEFKQIYHDEKALEADAYTVYTNIATGGAMRGYGIPQAAFAAECMADDLALQLGMDPLEFRRRNCMQDGYEDPHTHVKFNSYGLRECMEKGREFIGWDEKRREYANQTGPVRRGIGMAIFCYKTGVYPISLETASCRMVLNQDGSMQLMMGATEIGQGADTVFAQMAAQVTGITEDRVNVISTQDTDSSPFDTGAYASRQTYVSGKAVVKTGTLFKEKILDYASYMLKRSMDTLDVKENCVVERESGEVLLSMEELATTAIYSLDRSVHITAEATSHCKDNTFASGACFVEVEVDMPLGKVKVTNIINVHDSGVLINPKLAEAQVHGGMSMGLGYGLSEQLLFDAKGRPLNDNLLDYKLPTAMDTPDLHVEFVEINDPTGPFGNKALGEPPAIPVAPAIRNAVLNATGVAVDSLPMDPQKMVAHFKAAGLI</sequence>
<dbReference type="Pfam" id="PF02738">
    <property type="entry name" value="MoCoBD_1"/>
    <property type="match status" value="1"/>
</dbReference>
<reference evidence="5" key="1">
    <citation type="submission" date="2016-10" db="EMBL/GenBank/DDBJ databases">
        <authorList>
            <person name="Varghese N."/>
            <person name="Submissions S."/>
        </authorList>
    </citation>
    <scope>NUCLEOTIDE SEQUENCE [LARGE SCALE GENOMIC DNA]</scope>
    <source>
        <strain evidence="5">NLAE-zl-G277</strain>
    </source>
</reference>
<dbReference type="InterPro" id="IPR037165">
    <property type="entry name" value="AldOxase/xan_DH_Mopterin-bd_sf"/>
</dbReference>
<dbReference type="InterPro" id="IPR036856">
    <property type="entry name" value="Ald_Oxase/Xan_DH_a/b_sf"/>
</dbReference>
<dbReference type="SUPFAM" id="SSF54665">
    <property type="entry name" value="CO dehydrogenase molybdoprotein N-domain-like"/>
    <property type="match status" value="1"/>
</dbReference>
<dbReference type="GO" id="GO:0002197">
    <property type="term" value="C:xanthine dehydrogenase complex"/>
    <property type="evidence" value="ECO:0007669"/>
    <property type="project" value="InterPro"/>
</dbReference>
<proteinExistence type="predicted"/>
<dbReference type="Gene3D" id="3.30.365.10">
    <property type="entry name" value="Aldehyde oxidase/xanthine dehydrogenase, molybdopterin binding domain"/>
    <property type="match status" value="4"/>
</dbReference>
<dbReference type="SUPFAM" id="SSF56003">
    <property type="entry name" value="Molybdenum cofactor-binding domain"/>
    <property type="match status" value="1"/>
</dbReference>
<evidence type="ECO:0000256" key="1">
    <source>
        <dbReference type="ARBA" id="ARBA00022505"/>
    </source>
</evidence>
<dbReference type="SMART" id="SM01008">
    <property type="entry name" value="Ald_Xan_dh_C"/>
    <property type="match status" value="1"/>
</dbReference>
<keyword evidence="2" id="KW-0560">Oxidoreductase</keyword>
<dbReference type="InterPro" id="IPR000674">
    <property type="entry name" value="Ald_Oxase/Xan_DH_a/b"/>
</dbReference>
<dbReference type="STRING" id="460384.SAMN05216313_107119"/>
<evidence type="ECO:0000313" key="4">
    <source>
        <dbReference type="EMBL" id="SET50597.1"/>
    </source>
</evidence>
<dbReference type="InterPro" id="IPR016208">
    <property type="entry name" value="Ald_Oxase/xanthine_DH-like"/>
</dbReference>
<keyword evidence="5" id="KW-1185">Reference proteome</keyword>